<evidence type="ECO:0000256" key="5">
    <source>
        <dbReference type="SAM" id="MobiDB-lite"/>
    </source>
</evidence>
<dbReference type="InterPro" id="IPR049625">
    <property type="entry name" value="Glyco_transf_61_cat"/>
</dbReference>
<feature type="region of interest" description="Disordered" evidence="5">
    <location>
        <begin position="44"/>
        <end position="66"/>
    </location>
</feature>
<keyword evidence="6" id="KW-1133">Transmembrane helix</keyword>
<keyword evidence="3" id="KW-0808">Transferase</keyword>
<feature type="compositionally biased region" description="Basic and acidic residues" evidence="5">
    <location>
        <begin position="44"/>
        <end position="54"/>
    </location>
</feature>
<dbReference type="AlphaFoldDB" id="A0A1U7ZUX8"/>
<name>A0A1U7ZUX8_NELNU</name>
<dbReference type="GO" id="GO:0016763">
    <property type="term" value="F:pentosyltransferase activity"/>
    <property type="evidence" value="ECO:0007669"/>
    <property type="project" value="UniProtKB-ARBA"/>
</dbReference>
<proteinExistence type="predicted"/>
<evidence type="ECO:0000256" key="1">
    <source>
        <dbReference type="ARBA" id="ARBA00004323"/>
    </source>
</evidence>
<dbReference type="GO" id="GO:0016757">
    <property type="term" value="F:glycosyltransferase activity"/>
    <property type="evidence" value="ECO:0000318"/>
    <property type="project" value="GO_Central"/>
</dbReference>
<dbReference type="InterPro" id="IPR007657">
    <property type="entry name" value="Glycosyltransferase_61"/>
</dbReference>
<sequence length="462" mass="51627">MKRGCVTPLIMSICILLFTLLYIHQITISSFISTSSLRRSTPAAEKRLKVETRPRPAAVPSKPAAPATPIICDRSHEPYDLCTLNAPTLMNPNLSTFSLVNDNVNHQDTTSPSPPQRTFEKVRPYPRKWENGIISGIKEITFTSDPSTDSCQIQHHAPALVFSAGGYTGNLFHDFSDGFVPLFLTTRSLFSGVDPVLIVANCRDWWLSKYAELLRSFSPYPVINLDNETAIHCFPSATVGLISQGFMTIDPTLLPNKETFLDFRALLQTAYMHHQHLHVSSPSTARPRLVLVGRTGGVSRVILNQKEVVQLAKKIGFEVVVFKPTRYTSLSEAYKMINASHAMMGVHGAALTHFLFLRPGSVLVQVVPIGIDWLGEICFGKPARDMGLEYMEYKITVDESSLVDEYGKDDLVLRNPEAVIKLAWSNTNIYLKNQNVKLDLIRVGVHLKKAYKKAKRFIEKQG</sequence>
<feature type="compositionally biased region" description="Low complexity" evidence="5">
    <location>
        <begin position="55"/>
        <end position="66"/>
    </location>
</feature>
<evidence type="ECO:0000256" key="6">
    <source>
        <dbReference type="SAM" id="Phobius"/>
    </source>
</evidence>
<evidence type="ECO:0000256" key="2">
    <source>
        <dbReference type="ARBA" id="ARBA00022676"/>
    </source>
</evidence>
<dbReference type="GeneID" id="104598029"/>
<feature type="transmembrane region" description="Helical" evidence="6">
    <location>
        <begin position="9"/>
        <end position="32"/>
    </location>
</feature>
<dbReference type="GO" id="GO:0000139">
    <property type="term" value="C:Golgi membrane"/>
    <property type="evidence" value="ECO:0007669"/>
    <property type="project" value="UniProtKB-SubCell"/>
</dbReference>
<evidence type="ECO:0000313" key="8">
    <source>
        <dbReference type="RefSeq" id="XP_010258201.1"/>
    </source>
</evidence>
<dbReference type="Pfam" id="PF04577">
    <property type="entry name" value="Glyco_transf_61"/>
    <property type="match status" value="1"/>
</dbReference>
<evidence type="ECO:0000313" key="7">
    <source>
        <dbReference type="Proteomes" id="UP000189703"/>
    </source>
</evidence>
<protein>
    <submittedName>
        <fullName evidence="8">Protein O-linked-mannose beta-1,4-N-acetylglucosaminyltransferase 2-like</fullName>
    </submittedName>
</protein>
<evidence type="ECO:0000256" key="3">
    <source>
        <dbReference type="ARBA" id="ARBA00022679"/>
    </source>
</evidence>
<dbReference type="OMA" id="MEIMKIY"/>
<accession>A0A1U7ZUX8</accession>
<keyword evidence="2" id="KW-0328">Glycosyltransferase</keyword>
<comment type="subcellular location">
    <subcellularLocation>
        <location evidence="1">Golgi apparatus membrane</location>
        <topology evidence="1">Single-pass type II membrane protein</topology>
    </subcellularLocation>
</comment>
<evidence type="ECO:0000256" key="4">
    <source>
        <dbReference type="ARBA" id="ARBA00023180"/>
    </source>
</evidence>
<dbReference type="FunCoup" id="A0A1U7ZUX8">
    <property type="interactions" value="402"/>
</dbReference>
<keyword evidence="6" id="KW-0812">Transmembrane</keyword>
<gene>
    <name evidence="8" type="primary">LOC104598029</name>
</gene>
<organism evidence="7 8">
    <name type="scientific">Nelumbo nucifera</name>
    <name type="common">Sacred lotus</name>
    <dbReference type="NCBI Taxonomy" id="4432"/>
    <lineage>
        <taxon>Eukaryota</taxon>
        <taxon>Viridiplantae</taxon>
        <taxon>Streptophyta</taxon>
        <taxon>Embryophyta</taxon>
        <taxon>Tracheophyta</taxon>
        <taxon>Spermatophyta</taxon>
        <taxon>Magnoliopsida</taxon>
        <taxon>Proteales</taxon>
        <taxon>Nelumbonaceae</taxon>
        <taxon>Nelumbo</taxon>
    </lineage>
</organism>
<reference evidence="8" key="1">
    <citation type="submission" date="2025-08" db="UniProtKB">
        <authorList>
            <consortium name="RefSeq"/>
        </authorList>
    </citation>
    <scope>IDENTIFICATION</scope>
</reference>
<dbReference type="PANTHER" id="PTHR20961:SF98">
    <property type="entry name" value="GLYCOSYLTRANSFERASE"/>
    <property type="match status" value="1"/>
</dbReference>
<keyword evidence="7" id="KW-1185">Reference proteome</keyword>
<dbReference type="RefSeq" id="XP_010258201.1">
    <property type="nucleotide sequence ID" value="XM_010259899.1"/>
</dbReference>
<dbReference type="KEGG" id="nnu:104598029"/>
<dbReference type="PANTHER" id="PTHR20961">
    <property type="entry name" value="GLYCOSYLTRANSFERASE"/>
    <property type="match status" value="1"/>
</dbReference>
<dbReference type="Proteomes" id="UP000189703">
    <property type="component" value="Unplaced"/>
</dbReference>
<dbReference type="OrthoDB" id="529273at2759"/>
<keyword evidence="4" id="KW-0325">Glycoprotein</keyword>
<keyword evidence="6" id="KW-0472">Membrane</keyword>
<dbReference type="eggNOG" id="KOG4698">
    <property type="taxonomic scope" value="Eukaryota"/>
</dbReference>